<dbReference type="PIRSF" id="PIRSF011489">
    <property type="entry name" value="DUF479"/>
    <property type="match status" value="1"/>
</dbReference>
<evidence type="ECO:0000313" key="4">
    <source>
        <dbReference type="EMBL" id="SDF02179.1"/>
    </source>
</evidence>
<dbReference type="Proteomes" id="UP000182114">
    <property type="component" value="Unassembled WGS sequence"/>
</dbReference>
<keyword evidence="1" id="KW-0444">Lipid biosynthesis</keyword>
<evidence type="ECO:0000256" key="1">
    <source>
        <dbReference type="ARBA" id="ARBA00022516"/>
    </source>
</evidence>
<dbReference type="EMBL" id="FNBD01000006">
    <property type="protein sequence ID" value="SDF02179.1"/>
    <property type="molecule type" value="Genomic_DNA"/>
</dbReference>
<sequence>MQDFLFVNSIGIVFLRSMNFLAHIYLSFDDNEITLGNFIADSIRGNKYKHLPERVQKGIKLHRFIDTFTDAHPTVRKSTKRLHENYSHYSGVIVDIFYDHFLAKNWSTYSDVPLEIFVDNFYDLLEDNYEILPDTTKHMMPYMIADNWIFNYSKLEGIGRVLNGMNRRTKNKSKMNFAILDLEEHYDEFEKEFTSFFEELVTYSKQKYISL</sequence>
<accession>A0A1G7HQ93</accession>
<gene>
    <name evidence="4" type="ORF">SAMN04487992_106192</name>
</gene>
<dbReference type="GO" id="GO:0008770">
    <property type="term" value="F:[acyl-carrier-protein] phosphodiesterase activity"/>
    <property type="evidence" value="ECO:0007669"/>
    <property type="project" value="InterPro"/>
</dbReference>
<evidence type="ECO:0000256" key="2">
    <source>
        <dbReference type="ARBA" id="ARBA00022801"/>
    </source>
</evidence>
<dbReference type="eggNOG" id="COG3124">
    <property type="taxonomic scope" value="Bacteria"/>
</dbReference>
<dbReference type="Pfam" id="PF04336">
    <property type="entry name" value="ACP_PD"/>
    <property type="match status" value="1"/>
</dbReference>
<dbReference type="InterPro" id="IPR007431">
    <property type="entry name" value="ACP_PD"/>
</dbReference>
<dbReference type="PANTHER" id="PTHR38764:SF1">
    <property type="entry name" value="ACYL CARRIER PROTEIN PHOSPHODIESTERASE"/>
    <property type="match status" value="1"/>
</dbReference>
<dbReference type="PANTHER" id="PTHR38764">
    <property type="entry name" value="ACYL CARRIER PROTEIN PHOSPHODIESTERASE"/>
    <property type="match status" value="1"/>
</dbReference>
<keyword evidence="3" id="KW-0443">Lipid metabolism</keyword>
<evidence type="ECO:0000313" key="5">
    <source>
        <dbReference type="Proteomes" id="UP000182114"/>
    </source>
</evidence>
<protein>
    <submittedName>
        <fullName evidence="4">Acyl carrier protein phosphodiesterase</fullName>
    </submittedName>
</protein>
<keyword evidence="5" id="KW-1185">Reference proteome</keyword>
<reference evidence="5" key="1">
    <citation type="submission" date="2016-10" db="EMBL/GenBank/DDBJ databases">
        <authorList>
            <person name="Varghese N."/>
            <person name="Submissions S."/>
        </authorList>
    </citation>
    <scope>NUCLEOTIDE SEQUENCE [LARGE SCALE GENOMIC DNA]</scope>
    <source>
        <strain evidence="5">DSM 24729</strain>
    </source>
</reference>
<evidence type="ECO:0000256" key="3">
    <source>
        <dbReference type="ARBA" id="ARBA00023098"/>
    </source>
</evidence>
<name>A0A1G7HQ93_9FLAO</name>
<keyword evidence="2" id="KW-0378">Hydrolase</keyword>
<dbReference type="GO" id="GO:0006633">
    <property type="term" value="P:fatty acid biosynthetic process"/>
    <property type="evidence" value="ECO:0007669"/>
    <property type="project" value="InterPro"/>
</dbReference>
<proteinExistence type="predicted"/>
<organism evidence="4 5">
    <name type="scientific">Cellulophaga baltica</name>
    <dbReference type="NCBI Taxonomy" id="76594"/>
    <lineage>
        <taxon>Bacteria</taxon>
        <taxon>Pseudomonadati</taxon>
        <taxon>Bacteroidota</taxon>
        <taxon>Flavobacteriia</taxon>
        <taxon>Flavobacteriales</taxon>
        <taxon>Flavobacteriaceae</taxon>
        <taxon>Cellulophaga</taxon>
    </lineage>
</organism>
<dbReference type="AlphaFoldDB" id="A0A1G7HQ93"/>